<dbReference type="RefSeq" id="WP_002653701.1">
    <property type="nucleotide sequence ID" value="NZ_CH672376.1"/>
</dbReference>
<dbReference type="HOGENOM" id="CLU_841596_0_0_0"/>
<protein>
    <recommendedName>
        <fullName evidence="4">Zinc-finger domain-containing protein</fullName>
    </recommendedName>
</protein>
<dbReference type="EMBL" id="AANZ01000004">
    <property type="protein sequence ID" value="EAQ81710.1"/>
    <property type="molecule type" value="Genomic_DNA"/>
</dbReference>
<evidence type="ECO:0000256" key="1">
    <source>
        <dbReference type="SAM" id="Phobius"/>
    </source>
</evidence>
<name>A3ZPN2_9BACT</name>
<reference evidence="2 3" key="1">
    <citation type="submission" date="2006-02" db="EMBL/GenBank/DDBJ databases">
        <authorList>
            <person name="Amann R."/>
            <person name="Ferriera S."/>
            <person name="Johnson J."/>
            <person name="Kravitz S."/>
            <person name="Halpern A."/>
            <person name="Remington K."/>
            <person name="Beeson K."/>
            <person name="Tran B."/>
            <person name="Rogers Y.-H."/>
            <person name="Friedman R."/>
            <person name="Venter J.C."/>
        </authorList>
    </citation>
    <scope>NUCLEOTIDE SEQUENCE [LARGE SCALE GENOMIC DNA]</scope>
    <source>
        <strain evidence="2 3">DSM 3645</strain>
    </source>
</reference>
<gene>
    <name evidence="2" type="ORF">DSM3645_29052</name>
</gene>
<dbReference type="OrthoDB" id="264078at2"/>
<comment type="caution">
    <text evidence="2">The sequence shown here is derived from an EMBL/GenBank/DDBJ whole genome shotgun (WGS) entry which is preliminary data.</text>
</comment>
<dbReference type="eggNOG" id="ENOG5032WPZ">
    <property type="taxonomic scope" value="Bacteria"/>
</dbReference>
<sequence length="330" mass="36498">MNDPYVDRLIQSYLDDSLTEQELVEFESILLQSESVRLRFWELAEVHGLAPQAVAALGLKLENDVVTPARRLPAPPSAGNLWSRKFSFMLLRQSGLTLAGGVLLGALISAFAWPVRGMPEMSTPTSLTTESFESGASPAVAGMPTIADLWSGDFSEVVGTQQGVVPADGEKMLQILRADYDGKPTPEGSYCGDLYRLIDVRSLREQLAKQGTIAHASALFDMSTQPAAEEYRYSVRILALTTDLIANPQQFDPLMIDEYALATARQNVRLDNNPQTWELAQCELRLPAQTDFILIHLGVSYGYAEDDIRRITFPSHYVDDIQISLSNYAH</sequence>
<evidence type="ECO:0000313" key="3">
    <source>
        <dbReference type="Proteomes" id="UP000004358"/>
    </source>
</evidence>
<dbReference type="Proteomes" id="UP000004358">
    <property type="component" value="Unassembled WGS sequence"/>
</dbReference>
<evidence type="ECO:0000313" key="2">
    <source>
        <dbReference type="EMBL" id="EAQ81710.1"/>
    </source>
</evidence>
<proteinExistence type="predicted"/>
<feature type="transmembrane region" description="Helical" evidence="1">
    <location>
        <begin position="94"/>
        <end position="115"/>
    </location>
</feature>
<dbReference type="STRING" id="314230.DSM3645_29052"/>
<organism evidence="2 3">
    <name type="scientific">Blastopirellula marina DSM 3645</name>
    <dbReference type="NCBI Taxonomy" id="314230"/>
    <lineage>
        <taxon>Bacteria</taxon>
        <taxon>Pseudomonadati</taxon>
        <taxon>Planctomycetota</taxon>
        <taxon>Planctomycetia</taxon>
        <taxon>Pirellulales</taxon>
        <taxon>Pirellulaceae</taxon>
        <taxon>Blastopirellula</taxon>
    </lineage>
</organism>
<evidence type="ECO:0008006" key="4">
    <source>
        <dbReference type="Google" id="ProtNLM"/>
    </source>
</evidence>
<keyword evidence="1" id="KW-0812">Transmembrane</keyword>
<keyword evidence="1" id="KW-1133">Transmembrane helix</keyword>
<accession>A3ZPN2</accession>
<keyword evidence="1" id="KW-0472">Membrane</keyword>
<dbReference type="AlphaFoldDB" id="A3ZPN2"/>